<gene>
    <name evidence="2" type="ORF">SPARVUS_LOCUS13316098</name>
</gene>
<proteinExistence type="predicted"/>
<accession>A0ABN9G2F0</accession>
<sequence length="277" mass="29047">VSGPQAERQVSGPQAERQVSGPQAERQVSGPQAAGLDRSQAPRRSGGHRVTSTTVGSESTAMTAGTLGQTLDRLAGQRASGHQASGHLARQWAPRHLARQWAPESPGTTVGSESIGTTAGTGHQVPRIVWLDSGHRVIRSFGSPAGTASSGKAGGSKSTGMTAALGQILDRLAGQRALGHQASGHLAQQRALRHLARQWAPSHQARQWALESIGTTAGTGSSGTGLSGSNFLAFFGFNYWSTASKRRSANEWSSWRQRRAGGWDRGGSSCYRGFFTG</sequence>
<reference evidence="2" key="1">
    <citation type="submission" date="2023-05" db="EMBL/GenBank/DDBJ databases">
        <authorList>
            <person name="Stuckert A."/>
        </authorList>
    </citation>
    <scope>NUCLEOTIDE SEQUENCE</scope>
</reference>
<name>A0ABN9G2F0_9NEOB</name>
<keyword evidence="3" id="KW-1185">Reference proteome</keyword>
<comment type="caution">
    <text evidence="2">The sequence shown here is derived from an EMBL/GenBank/DDBJ whole genome shotgun (WGS) entry which is preliminary data.</text>
</comment>
<feature type="compositionally biased region" description="Polar residues" evidence="1">
    <location>
        <begin position="50"/>
        <end position="64"/>
    </location>
</feature>
<protein>
    <submittedName>
        <fullName evidence="2">Uncharacterized protein</fullName>
    </submittedName>
</protein>
<feature type="non-terminal residue" evidence="2">
    <location>
        <position position="1"/>
    </location>
</feature>
<evidence type="ECO:0000313" key="3">
    <source>
        <dbReference type="Proteomes" id="UP001162483"/>
    </source>
</evidence>
<feature type="region of interest" description="Disordered" evidence="1">
    <location>
        <begin position="1"/>
        <end position="64"/>
    </location>
</feature>
<evidence type="ECO:0000313" key="2">
    <source>
        <dbReference type="EMBL" id="CAI9603492.1"/>
    </source>
</evidence>
<dbReference type="Proteomes" id="UP001162483">
    <property type="component" value="Unassembled WGS sequence"/>
</dbReference>
<evidence type="ECO:0000256" key="1">
    <source>
        <dbReference type="SAM" id="MobiDB-lite"/>
    </source>
</evidence>
<organism evidence="2 3">
    <name type="scientific">Staurois parvus</name>
    <dbReference type="NCBI Taxonomy" id="386267"/>
    <lineage>
        <taxon>Eukaryota</taxon>
        <taxon>Metazoa</taxon>
        <taxon>Chordata</taxon>
        <taxon>Craniata</taxon>
        <taxon>Vertebrata</taxon>
        <taxon>Euteleostomi</taxon>
        <taxon>Amphibia</taxon>
        <taxon>Batrachia</taxon>
        <taxon>Anura</taxon>
        <taxon>Neobatrachia</taxon>
        <taxon>Ranoidea</taxon>
        <taxon>Ranidae</taxon>
        <taxon>Staurois</taxon>
    </lineage>
</organism>
<dbReference type="EMBL" id="CATNWA010017846">
    <property type="protein sequence ID" value="CAI9603492.1"/>
    <property type="molecule type" value="Genomic_DNA"/>
</dbReference>